<name>A0AAV4AIA1_9GAST</name>
<keyword evidence="11" id="KW-0346">Stress response</keyword>
<keyword evidence="19" id="KW-0396">Initiation factor</keyword>
<dbReference type="Proteomes" id="UP000735302">
    <property type="component" value="Unassembled WGS sequence"/>
</dbReference>
<dbReference type="SUPFAM" id="SSF56112">
    <property type="entry name" value="Protein kinase-like (PK-like)"/>
    <property type="match status" value="1"/>
</dbReference>
<dbReference type="Gene3D" id="3.30.200.20">
    <property type="entry name" value="Phosphorylase Kinase, domain 1"/>
    <property type="match status" value="1"/>
</dbReference>
<evidence type="ECO:0000256" key="10">
    <source>
        <dbReference type="ARBA" id="ARBA00022845"/>
    </source>
</evidence>
<comment type="similarity">
    <text evidence="14">Belongs to the protein kinase superfamily. Ser/Thr protein kinase family. GCN2 subfamily.</text>
</comment>
<feature type="region of interest" description="Disordered" evidence="17">
    <location>
        <begin position="807"/>
        <end position="841"/>
    </location>
</feature>
<protein>
    <recommendedName>
        <fullName evidence="2">non-specific serine/threonine protein kinase</fullName>
        <ecNumber evidence="2">2.7.11.1</ecNumber>
    </recommendedName>
    <alternativeName>
        <fullName evidence="15">PRKR-like endoplasmic reticulum kinase</fullName>
    </alternativeName>
</protein>
<keyword evidence="12" id="KW-0325">Glycoprotein</keyword>
<keyword evidence="19" id="KW-0648">Protein biosynthesis</keyword>
<dbReference type="InterPro" id="IPR050339">
    <property type="entry name" value="CC_SR_Kinase"/>
</dbReference>
<dbReference type="Gene3D" id="1.10.510.10">
    <property type="entry name" value="Transferase(Phosphotransferase) domain 1"/>
    <property type="match status" value="1"/>
</dbReference>
<dbReference type="FunFam" id="1.10.510.10:FF:000251">
    <property type="entry name" value="eukaryotic translation initiation factor 2-alpha kinase 3"/>
    <property type="match status" value="1"/>
</dbReference>
<dbReference type="InterPro" id="IPR011047">
    <property type="entry name" value="Quinoprotein_ADH-like_sf"/>
</dbReference>
<feature type="compositionally biased region" description="Polar residues" evidence="17">
    <location>
        <begin position="812"/>
        <end position="822"/>
    </location>
</feature>
<evidence type="ECO:0000313" key="19">
    <source>
        <dbReference type="EMBL" id="GFO07070.1"/>
    </source>
</evidence>
<dbReference type="GO" id="GO:0005524">
    <property type="term" value="F:ATP binding"/>
    <property type="evidence" value="ECO:0007669"/>
    <property type="project" value="UniProtKB-UniRule"/>
</dbReference>
<evidence type="ECO:0000256" key="8">
    <source>
        <dbReference type="ARBA" id="ARBA00022824"/>
    </source>
</evidence>
<evidence type="ECO:0000256" key="9">
    <source>
        <dbReference type="ARBA" id="ARBA00022840"/>
    </source>
</evidence>
<dbReference type="Pfam" id="PF00069">
    <property type="entry name" value="Pkinase"/>
    <property type="match status" value="2"/>
</dbReference>
<dbReference type="GO" id="GO:0003743">
    <property type="term" value="F:translation initiation factor activity"/>
    <property type="evidence" value="ECO:0007669"/>
    <property type="project" value="UniProtKB-KW"/>
</dbReference>
<evidence type="ECO:0000259" key="18">
    <source>
        <dbReference type="PROSITE" id="PS50011"/>
    </source>
</evidence>
<dbReference type="InterPro" id="IPR017441">
    <property type="entry name" value="Protein_kinase_ATP_BS"/>
</dbReference>
<dbReference type="GO" id="GO:0004694">
    <property type="term" value="F:eukaryotic translation initiation factor 2alpha kinase activity"/>
    <property type="evidence" value="ECO:0007669"/>
    <property type="project" value="TreeGrafter"/>
</dbReference>
<evidence type="ECO:0000256" key="14">
    <source>
        <dbReference type="ARBA" id="ARBA00037982"/>
    </source>
</evidence>
<feature type="compositionally biased region" description="Low complexity" evidence="17">
    <location>
        <begin position="939"/>
        <end position="952"/>
    </location>
</feature>
<dbReference type="EMBL" id="BLXT01003833">
    <property type="protein sequence ID" value="GFO07070.1"/>
    <property type="molecule type" value="Genomic_DNA"/>
</dbReference>
<dbReference type="PROSITE" id="PS00107">
    <property type="entry name" value="PROTEIN_KINASE_ATP"/>
    <property type="match status" value="1"/>
</dbReference>
<dbReference type="PANTHER" id="PTHR11042:SF91">
    <property type="entry name" value="EUKARYOTIC TRANSLATION INITIATION FACTOR 2-ALPHA KINASE"/>
    <property type="match status" value="1"/>
</dbReference>
<evidence type="ECO:0000256" key="1">
    <source>
        <dbReference type="ARBA" id="ARBA00004115"/>
    </source>
</evidence>
<evidence type="ECO:0000256" key="4">
    <source>
        <dbReference type="ARBA" id="ARBA00022553"/>
    </source>
</evidence>
<dbReference type="InterPro" id="IPR008271">
    <property type="entry name" value="Ser/Thr_kinase_AS"/>
</dbReference>
<organism evidence="19 20">
    <name type="scientific">Plakobranchus ocellatus</name>
    <dbReference type="NCBI Taxonomy" id="259542"/>
    <lineage>
        <taxon>Eukaryota</taxon>
        <taxon>Metazoa</taxon>
        <taxon>Spiralia</taxon>
        <taxon>Lophotrochozoa</taxon>
        <taxon>Mollusca</taxon>
        <taxon>Gastropoda</taxon>
        <taxon>Heterobranchia</taxon>
        <taxon>Euthyneura</taxon>
        <taxon>Panpulmonata</taxon>
        <taxon>Sacoglossa</taxon>
        <taxon>Placobranchoidea</taxon>
        <taxon>Plakobranchidae</taxon>
        <taxon>Plakobranchus</taxon>
    </lineage>
</organism>
<keyword evidence="20" id="KW-1185">Reference proteome</keyword>
<evidence type="ECO:0000256" key="2">
    <source>
        <dbReference type="ARBA" id="ARBA00012513"/>
    </source>
</evidence>
<sequence>MADFDPLTCDNKCGIYKAKYLWKRKGQPSVKSMLLFALFGSCIYCVSNVHGQAPNVHTQQSIQLRSTAVDNPSTDSNCELFYIIVSTIDGKVSALDLHTKGKQVWSLEADSKPLYSSSLANMEMVRNGKKMRLIPSLDGALYQYDGEKVEAIPMSAETLLSSTYRLSDDSMIVGSKELKNFGIDITTGQILFRCGSDGCQHAGKAAEDNTINGNSVLVVTRNTQVVRSVDIKNGQEKWNFSVGQHEIRLPPASHTSQIDDEGFDDDENDEASDGEKIPLFTPFKQCPHEEKYATDADYKDFLRLVVPEGRVVVLDKEDSSLVDWEHKFESPIAKAWLYKNGQLESLSLFDGRHVPTINEQAPEDRENESLPQPLLYIGSFQKLLYIQASPHMETVLRSFPTSRIGHVLDPNIQVAWKPYLNTVLTNKNISIRTRRRALECYIEPILMYGCEAWTISKQTQKKLEATEMWFLRRMLRISWTAKKTNDTVLEEAHTTRLLISKIRKRQATFFGHVMRREKLENLVTTGMLEGKRSRGKQREKLIEGLTDWLKAGKSLEAIEATKDRKKWRTMIANAPDRNRIGRHEDEKEKPKSNSLTVWHEDYPFDTGYFLYPEFSDSRSKRKGLVMRIQDLHQRFKSETGDGSTGYVPVVLSKYWLEVLVMSIILTVAVHFILSRYFNIGFQTSPSFSSIEASGSNSVEDDRQELVSTSDSQPDGLDYSSRFVTDFECLRCLGAGGFGVVFEAVNKVDEQHYAVKRIMLPKSDGAKEKVLREVKALAKLDHTGIVRFFHAWVESPPVGWQEERDKQFLPSDMSGTGTNFSPTPSLPVTPENQRAGRLAQKRKQCLEARARKLQAANYHGRADLIPEVQEEASLEADATDSMVFSNNNQDFSRQQAAGSSGEFSVHSNLSLSKSGSHSTHHSPKNNLISFGFDNLASSRESSISGSRSSVPFSNYSSTSSMALSHPANPTDNDMTGDSVVFESSSCTGTGTESVVFANTSGKPLTNTSPQMTSKSEDLAIDITLSSHRGDEEEDKQTSHISNTGAKLYLYIQMQLYREDTLKDWLSNNTLNRDRHSVLTIFDEIVCAVDYVHKQGLMHRDLKPSNIFFSADGHVKVGDFGLATAVTVQHDQNAGDSTSLSEKHTAEVGTTLYMSPEQIANKPYDLKVDIFSMGLIFLELWVPFSTQMERIQTLKAAKKQCLPERFIKELPDESGLVSKMTCKDPGKRPVTDEILDHSLFQDIAFLRSDHRARKRTISEKSA</sequence>
<keyword evidence="5" id="KW-0808">Transferase</keyword>
<keyword evidence="8" id="KW-0256">Endoplasmic reticulum</keyword>
<dbReference type="Gene3D" id="2.130.10.10">
    <property type="entry name" value="YVTN repeat-like/Quinoprotein amine dehydrogenase"/>
    <property type="match status" value="1"/>
</dbReference>
<dbReference type="SUPFAM" id="SSF50998">
    <property type="entry name" value="Quinoprotein alcohol dehydrogenase-like"/>
    <property type="match status" value="1"/>
</dbReference>
<evidence type="ECO:0000256" key="12">
    <source>
        <dbReference type="ARBA" id="ARBA00023180"/>
    </source>
</evidence>
<feature type="binding site" evidence="16">
    <location>
        <position position="755"/>
    </location>
    <ligand>
        <name>ATP</name>
        <dbReference type="ChEBI" id="CHEBI:30616"/>
    </ligand>
</feature>
<comment type="caution">
    <text evidence="19">The sequence shown here is derived from an EMBL/GenBank/DDBJ whole genome shotgun (WGS) entry which is preliminary data.</text>
</comment>
<dbReference type="PROSITE" id="PS50011">
    <property type="entry name" value="PROTEIN_KINASE_DOM"/>
    <property type="match status" value="1"/>
</dbReference>
<evidence type="ECO:0000313" key="20">
    <source>
        <dbReference type="Proteomes" id="UP000735302"/>
    </source>
</evidence>
<dbReference type="InterPro" id="IPR011009">
    <property type="entry name" value="Kinase-like_dom_sf"/>
</dbReference>
<feature type="region of interest" description="Disordered" evidence="17">
    <location>
        <begin position="249"/>
        <end position="280"/>
    </location>
</feature>
<feature type="compositionally biased region" description="Polar residues" evidence="17">
    <location>
        <begin position="953"/>
        <end position="970"/>
    </location>
</feature>
<keyword evidence="10" id="KW-0810">Translation regulation</keyword>
<evidence type="ECO:0000256" key="5">
    <source>
        <dbReference type="ARBA" id="ARBA00022679"/>
    </source>
</evidence>
<dbReference type="PANTHER" id="PTHR11042">
    <property type="entry name" value="EUKARYOTIC TRANSLATION INITIATION FACTOR 2-ALPHA KINASE EIF2-ALPHA KINASE -RELATED"/>
    <property type="match status" value="1"/>
</dbReference>
<reference evidence="19 20" key="1">
    <citation type="journal article" date="2021" name="Elife">
        <title>Chloroplast acquisition without the gene transfer in kleptoplastic sea slugs, Plakobranchus ocellatus.</title>
        <authorList>
            <person name="Maeda T."/>
            <person name="Takahashi S."/>
            <person name="Yoshida T."/>
            <person name="Shimamura S."/>
            <person name="Takaki Y."/>
            <person name="Nagai Y."/>
            <person name="Toyoda A."/>
            <person name="Suzuki Y."/>
            <person name="Arimoto A."/>
            <person name="Ishii H."/>
            <person name="Satoh N."/>
            <person name="Nishiyama T."/>
            <person name="Hasebe M."/>
            <person name="Maruyama T."/>
            <person name="Minagawa J."/>
            <person name="Obokata J."/>
            <person name="Shigenobu S."/>
        </authorList>
    </citation>
    <scope>NUCLEOTIDE SEQUENCE [LARGE SCALE GENOMIC DNA]</scope>
</reference>
<keyword evidence="6 16" id="KW-0547">Nucleotide-binding</keyword>
<comment type="subcellular location">
    <subcellularLocation>
        <location evidence="1">Endoplasmic reticulum membrane</location>
        <topology evidence="1">Single-pass type I membrane protein</topology>
    </subcellularLocation>
</comment>
<evidence type="ECO:0000256" key="16">
    <source>
        <dbReference type="PROSITE-ProRule" id="PRU10141"/>
    </source>
</evidence>
<dbReference type="InterPro" id="IPR000719">
    <property type="entry name" value="Prot_kinase_dom"/>
</dbReference>
<feature type="compositionally biased region" description="Acidic residues" evidence="17">
    <location>
        <begin position="258"/>
        <end position="272"/>
    </location>
</feature>
<dbReference type="AlphaFoldDB" id="A0AAV4AIA1"/>
<dbReference type="SMART" id="SM00220">
    <property type="entry name" value="S_TKc"/>
    <property type="match status" value="1"/>
</dbReference>
<feature type="region of interest" description="Disordered" evidence="17">
    <location>
        <begin position="692"/>
        <end position="712"/>
    </location>
</feature>
<gene>
    <name evidence="19" type="ORF">PoB_003357500</name>
</gene>
<evidence type="ECO:0000256" key="6">
    <source>
        <dbReference type="ARBA" id="ARBA00022741"/>
    </source>
</evidence>
<feature type="domain" description="Protein kinase" evidence="18">
    <location>
        <begin position="726"/>
        <end position="1238"/>
    </location>
</feature>
<evidence type="ECO:0000256" key="3">
    <source>
        <dbReference type="ARBA" id="ARBA00022527"/>
    </source>
</evidence>
<dbReference type="GO" id="GO:0006986">
    <property type="term" value="P:response to unfolded protein"/>
    <property type="evidence" value="ECO:0007669"/>
    <property type="project" value="UniProtKB-KW"/>
</dbReference>
<feature type="region of interest" description="Disordered" evidence="17">
    <location>
        <begin position="939"/>
        <end position="970"/>
    </location>
</feature>
<keyword evidence="3" id="KW-0723">Serine/threonine-protein kinase</keyword>
<proteinExistence type="inferred from homology"/>
<accession>A0AAV4AIA1</accession>
<evidence type="ECO:0000256" key="17">
    <source>
        <dbReference type="SAM" id="MobiDB-lite"/>
    </source>
</evidence>
<dbReference type="EC" id="2.7.11.1" evidence="2"/>
<dbReference type="GO" id="GO:0005789">
    <property type="term" value="C:endoplasmic reticulum membrane"/>
    <property type="evidence" value="ECO:0007669"/>
    <property type="project" value="UniProtKB-SubCell"/>
</dbReference>
<keyword evidence="13" id="KW-0834">Unfolded protein response</keyword>
<evidence type="ECO:0000256" key="13">
    <source>
        <dbReference type="ARBA" id="ARBA00023230"/>
    </source>
</evidence>
<evidence type="ECO:0000256" key="15">
    <source>
        <dbReference type="ARBA" id="ARBA00041500"/>
    </source>
</evidence>
<dbReference type="GO" id="GO:0005634">
    <property type="term" value="C:nucleus"/>
    <property type="evidence" value="ECO:0007669"/>
    <property type="project" value="TreeGrafter"/>
</dbReference>
<evidence type="ECO:0000256" key="11">
    <source>
        <dbReference type="ARBA" id="ARBA00023016"/>
    </source>
</evidence>
<dbReference type="PROSITE" id="PS00108">
    <property type="entry name" value="PROTEIN_KINASE_ST"/>
    <property type="match status" value="1"/>
</dbReference>
<keyword evidence="9 16" id="KW-0067">ATP-binding</keyword>
<keyword evidence="4" id="KW-0597">Phosphoprotein</keyword>
<keyword evidence="7 19" id="KW-0418">Kinase</keyword>
<dbReference type="InterPro" id="IPR015943">
    <property type="entry name" value="WD40/YVTN_repeat-like_dom_sf"/>
</dbReference>
<evidence type="ECO:0000256" key="7">
    <source>
        <dbReference type="ARBA" id="ARBA00022777"/>
    </source>
</evidence>